<dbReference type="Pfam" id="PF05721">
    <property type="entry name" value="PhyH"/>
    <property type="match status" value="1"/>
</dbReference>
<evidence type="ECO:0000256" key="1">
    <source>
        <dbReference type="ARBA" id="ARBA00001962"/>
    </source>
</evidence>
<dbReference type="SUPFAM" id="SSF51197">
    <property type="entry name" value="Clavaminate synthase-like"/>
    <property type="match status" value="1"/>
</dbReference>
<evidence type="ECO:0000256" key="2">
    <source>
        <dbReference type="ARBA" id="ARBA00005830"/>
    </source>
</evidence>
<reference evidence="8" key="1">
    <citation type="submission" date="2014-06" db="EMBL/GenBank/DDBJ databases">
        <title>AAL-toxin biosynthetic genes cluster in the tomato pathotype of Alternaria alternata.</title>
        <authorList>
            <person name="Akagi Y."/>
            <person name="Akamatsu H."/>
            <person name="Takao K."/>
            <person name="Tsuge T."/>
            <person name="Kodama M."/>
        </authorList>
    </citation>
    <scope>NUCLEOTIDE SEQUENCE</scope>
    <source>
        <strain evidence="8">As-27</strain>
    </source>
</reference>
<dbReference type="PANTHER" id="PTHR20883">
    <property type="entry name" value="PHYTANOYL-COA DIOXYGENASE DOMAIN CONTAINING 1"/>
    <property type="match status" value="1"/>
</dbReference>
<gene>
    <name evidence="8" type="primary">ALT11a</name>
</gene>
<protein>
    <submittedName>
        <fullName evidence="8">Phytanoyl-CoA dioxygenase</fullName>
    </submittedName>
</protein>
<proteinExistence type="inferred from homology"/>
<accession>A0A3G9HRC6</accession>
<comment type="cofactor">
    <cofactor evidence="1">
        <name>Fe cation</name>
        <dbReference type="ChEBI" id="CHEBI:24875"/>
    </cofactor>
</comment>
<evidence type="ECO:0000256" key="5">
    <source>
        <dbReference type="ARBA" id="ARBA00023002"/>
    </source>
</evidence>
<organism evidence="8">
    <name type="scientific">Alternaria alternata</name>
    <name type="common">Alternaria rot fungus</name>
    <name type="synonym">Torula alternata</name>
    <dbReference type="NCBI Taxonomy" id="5599"/>
    <lineage>
        <taxon>Eukaryota</taxon>
        <taxon>Fungi</taxon>
        <taxon>Dikarya</taxon>
        <taxon>Ascomycota</taxon>
        <taxon>Pezizomycotina</taxon>
        <taxon>Dothideomycetes</taxon>
        <taxon>Pleosporomycetidae</taxon>
        <taxon>Pleosporales</taxon>
        <taxon>Pleosporineae</taxon>
        <taxon>Pleosporaceae</taxon>
        <taxon>Alternaria</taxon>
        <taxon>Alternaria sect. Alternaria</taxon>
        <taxon>Alternaria alternata complex</taxon>
    </lineage>
</organism>
<name>A0A3G9HRC6_ALTAL</name>
<evidence type="ECO:0000313" key="8">
    <source>
        <dbReference type="EMBL" id="BBG74274.1"/>
    </source>
</evidence>
<comment type="similarity">
    <text evidence="2">Belongs to the PhyH family.</text>
</comment>
<dbReference type="InterPro" id="IPR008775">
    <property type="entry name" value="Phytyl_CoA_dOase-like"/>
</dbReference>
<evidence type="ECO:0000256" key="3">
    <source>
        <dbReference type="ARBA" id="ARBA00022723"/>
    </source>
</evidence>
<feature type="region of interest" description="Disordered" evidence="7">
    <location>
        <begin position="1"/>
        <end position="22"/>
    </location>
</feature>
<evidence type="ECO:0000256" key="4">
    <source>
        <dbReference type="ARBA" id="ARBA00022964"/>
    </source>
</evidence>
<evidence type="ECO:0000256" key="7">
    <source>
        <dbReference type="SAM" id="MobiDB-lite"/>
    </source>
</evidence>
<keyword evidence="3" id="KW-0479">Metal-binding</keyword>
<dbReference type="PANTHER" id="PTHR20883:SF19">
    <property type="entry name" value="MULTIFUNCTIONAL DIOXYGENASE AUSE"/>
    <property type="match status" value="1"/>
</dbReference>
<keyword evidence="5" id="KW-0560">Oxidoreductase</keyword>
<dbReference type="Gene3D" id="2.60.120.620">
    <property type="entry name" value="q2cbj1_9rhob like domain"/>
    <property type="match status" value="1"/>
</dbReference>
<evidence type="ECO:0000256" key="6">
    <source>
        <dbReference type="ARBA" id="ARBA00023004"/>
    </source>
</evidence>
<keyword evidence="4 8" id="KW-0223">Dioxygenase</keyword>
<sequence>MSSPELPSQMGVPNGHTKLQEVTPDTPLDEVFQKWEEDGGVIIKGILAPAQVTQLREELQPLLDTFQRGSTTDIEPLKRFHGSQTKRAGGLTNCSAIFRDYLLDNDFLHAIAARCFGSGGRPGVHAYWISSANTINVGPVNRHKSSIGPRKLPHYHLLGPDGPESQATFLIATTDFTDANGATRIIPGSQKWPFNQTWNPSQSIPSEMHAGDCLLFGGKVVHGTGANTTNAERGCVAFTFCANHLTPEEAHPHIVDINIVRKLSERAQRSLGFRSQYPRGAPGLWMEGYNEVATRLGLDSK</sequence>
<dbReference type="EMBL" id="AB969680">
    <property type="protein sequence ID" value="BBG74274.1"/>
    <property type="molecule type" value="Genomic_DNA"/>
</dbReference>
<dbReference type="GO" id="GO:0046872">
    <property type="term" value="F:metal ion binding"/>
    <property type="evidence" value="ECO:0007669"/>
    <property type="project" value="UniProtKB-KW"/>
</dbReference>
<dbReference type="AlphaFoldDB" id="A0A3G9HRC6"/>
<dbReference type="GO" id="GO:0051213">
    <property type="term" value="F:dioxygenase activity"/>
    <property type="evidence" value="ECO:0007669"/>
    <property type="project" value="UniProtKB-KW"/>
</dbReference>
<keyword evidence="6" id="KW-0408">Iron</keyword>